<organism evidence="1 2">
    <name type="scientific">Onchocerca volvulus</name>
    <dbReference type="NCBI Taxonomy" id="6282"/>
    <lineage>
        <taxon>Eukaryota</taxon>
        <taxon>Metazoa</taxon>
        <taxon>Ecdysozoa</taxon>
        <taxon>Nematoda</taxon>
        <taxon>Chromadorea</taxon>
        <taxon>Rhabditida</taxon>
        <taxon>Spirurina</taxon>
        <taxon>Spiruromorpha</taxon>
        <taxon>Filarioidea</taxon>
        <taxon>Onchocercidae</taxon>
        <taxon>Onchocerca</taxon>
    </lineage>
</organism>
<accession>A0A2K6W3X2</accession>
<keyword evidence="2" id="KW-1185">Reference proteome</keyword>
<proteinExistence type="predicted"/>
<evidence type="ECO:0000313" key="1">
    <source>
        <dbReference type="EnsemblMetazoa" id="OVOC4623.1"/>
    </source>
</evidence>
<evidence type="ECO:0000313" key="2">
    <source>
        <dbReference type="Proteomes" id="UP000024404"/>
    </source>
</evidence>
<reference evidence="1" key="2">
    <citation type="submission" date="2018-02" db="UniProtKB">
        <authorList>
            <consortium name="EnsemblMetazoa"/>
        </authorList>
    </citation>
    <scope>IDENTIFICATION</scope>
</reference>
<sequence length="205" mass="23331">MRSTGSPASSTEENHPAKQLANYNLPNSYTFFDTVHVKTSATMLTVFYMLSLAIADLIVYTAMISSSAFTYVSAINAVILLSISLALYGIWKELSLCMLPLMVIQVLLGAMMILILIFSNFIEFHCFLSEICPGGRFLLLAMGSATFCVLHCYCIIIIWLCWKFFRYLEKKTKLERTWHIETIDDEIDENILIHNMSFKANFTQC</sequence>
<dbReference type="AlphaFoldDB" id="A0A2K6W3X2"/>
<dbReference type="EMBL" id="CMVM020000142">
    <property type="status" value="NOT_ANNOTATED_CDS"/>
    <property type="molecule type" value="Genomic_DNA"/>
</dbReference>
<dbReference type="EnsemblMetazoa" id="OVOC4623.1">
    <property type="protein sequence ID" value="OVOC4623.1"/>
    <property type="gene ID" value="WBGene00241432"/>
</dbReference>
<reference evidence="2" key="1">
    <citation type="submission" date="2013-10" db="EMBL/GenBank/DDBJ databases">
        <title>Genome sequencing of Onchocerca volvulus.</title>
        <authorList>
            <person name="Cotton J."/>
            <person name="Tsai J."/>
            <person name="Stanley E."/>
            <person name="Tracey A."/>
            <person name="Holroyd N."/>
            <person name="Lustigman S."/>
            <person name="Berriman M."/>
        </authorList>
    </citation>
    <scope>NUCLEOTIDE SEQUENCE</scope>
</reference>
<dbReference type="OMA" id="TWHIETI"/>
<protein>
    <submittedName>
        <fullName evidence="1">Uncharacterized protein</fullName>
    </submittedName>
</protein>
<name>A0A2K6W3X2_ONCVO</name>
<dbReference type="Proteomes" id="UP000024404">
    <property type="component" value="Unassembled WGS sequence"/>
</dbReference>